<accession>A0ABS8HYT3</accession>
<dbReference type="EMBL" id="JAJHJB010000051">
    <property type="protein sequence ID" value="MCC5468175.1"/>
    <property type="molecule type" value="Genomic_DNA"/>
</dbReference>
<protein>
    <submittedName>
        <fullName evidence="1">Uncharacterized protein</fullName>
    </submittedName>
</protein>
<evidence type="ECO:0000313" key="1">
    <source>
        <dbReference type="EMBL" id="MCC5468175.1"/>
    </source>
</evidence>
<sequence length="88" mass="10144">MTISFILLVLVIGSIMLVGCGKVNSQSAVLTWEDPNKDPLFAQPYIDVDETFSFQAKDFYIKLDYKEVFTLEQYPITGKRHYFVKQLS</sequence>
<keyword evidence="2" id="KW-1185">Reference proteome</keyword>
<evidence type="ECO:0000313" key="2">
    <source>
        <dbReference type="Proteomes" id="UP001165492"/>
    </source>
</evidence>
<gene>
    <name evidence="1" type="ORF">LMF89_22825</name>
</gene>
<reference evidence="1" key="1">
    <citation type="submission" date="2021-11" db="EMBL/GenBank/DDBJ databases">
        <title>Description of a new species Pelosinus isolated from the bottom sediments of Lake Baikal.</title>
        <authorList>
            <person name="Zakharyuk A."/>
        </authorList>
    </citation>
    <scope>NUCLEOTIDE SEQUENCE</scope>
    <source>
        <strain evidence="1">Bkl1</strain>
    </source>
</reference>
<organism evidence="1 2">
    <name type="scientific">Pelosinus baikalensis</name>
    <dbReference type="NCBI Taxonomy" id="2892015"/>
    <lineage>
        <taxon>Bacteria</taxon>
        <taxon>Bacillati</taxon>
        <taxon>Bacillota</taxon>
        <taxon>Negativicutes</taxon>
        <taxon>Selenomonadales</taxon>
        <taxon>Sporomusaceae</taxon>
        <taxon>Pelosinus</taxon>
    </lineage>
</organism>
<proteinExistence type="predicted"/>
<comment type="caution">
    <text evidence="1">The sequence shown here is derived from an EMBL/GenBank/DDBJ whole genome shotgun (WGS) entry which is preliminary data.</text>
</comment>
<name>A0ABS8HYT3_9FIRM</name>
<dbReference type="Proteomes" id="UP001165492">
    <property type="component" value="Unassembled WGS sequence"/>
</dbReference>